<sequence length="991" mass="108313">MADDIETSFQAAIEAGKINGAVICVTDTDGHFVYNKALGERSLLSGEKRPQQLDDILFLASATKLVTTIAALQCVEDGLLTLDGDLSSVAPDLTAKQVLTGFSDDGETPILEPPARPITLEMLLTHSSGLCYFFLAPHIAKWREKFAPPQEGERLSVEEMTRYPLGFQPGTSFMYGPGLDWAGRIVERVTGLTLGERMQQRIFDPLGINDAQFYPVTREDLRARLVDLNPDDPEAQGRAVLGGSVDMNKRGRGDFGGHGLFMSGASYIKILHSLLVNDGKLLKPATVDELFQHHLSPEATAGHQAALTSPMGSFFGVGLDAGTKLGKSLGGLLTLQDLDGGYGERTLTWGGGLTLIWFIDRKNGLCGVGAILAALPFDTDTVMALRQTFRRDVYRKYAAFKGHLASPPRNSLERGKLNFSFFPPTALLAGAYAGPYMANLRRHRFTTMPTESESGIQLTEGDGSSASDGDIGFIRRGFGEVHAVRQGLFQRHIQMIALAGTIGTGLFLSSGQALVMAGPLGAFLAYSIVGLAVSSVVLTVGEMGALVPLSGGLVRYAEYFFDPAMAFANGWNQVYLYAVTLPAEIVAASVLVEFWITVNNAIWITVFSVLVLMTALVFVRIYGELEFAFAILKILLIIGVNIMALVITCGGGPTGESIGFRYWRDPGPFVQYLGIEGSLGRFLGFWTALENAVFAYSGIQNITIPAAETRFPRHSIPEATKRVLYRIFLFYVLSIFMIGLVVPSNDPTLLHLTGTASQSPFVIAARRAGIKTAPSVINAVILTSAWSAGNSYILFGSRILYGMAVHGHAPVVFKRLNQFSVPYVAISCVGSFLCLGYMSLSHSSTVVFQWLRDIVAVATLVDWLIVCVVYLRFYYGCKKQGVDRHKELPWAAPFQPYFTWASLALFTLLLITGGFSTFISGHWDTETFVSSYINIPIILGLYFGYKFWRKTRIIALENIPLVGLIQFYLSHEEAEPEAQPRKGFAKFNILW</sequence>
<dbReference type="EMBL" id="BLKC01000098">
    <property type="protein sequence ID" value="GFF52700.1"/>
    <property type="molecule type" value="Genomic_DNA"/>
</dbReference>
<evidence type="ECO:0000256" key="7">
    <source>
        <dbReference type="SAM" id="Phobius"/>
    </source>
</evidence>
<keyword evidence="5 7" id="KW-1133">Transmembrane helix</keyword>
<feature type="domain" description="Amino acid permease/ SLC12A" evidence="9">
    <location>
        <begin position="492"/>
        <end position="953"/>
    </location>
</feature>
<evidence type="ECO:0000256" key="5">
    <source>
        <dbReference type="ARBA" id="ARBA00022989"/>
    </source>
</evidence>
<feature type="transmembrane region" description="Helical" evidence="7">
    <location>
        <begin position="495"/>
        <end position="517"/>
    </location>
</feature>
<name>A0A8H3S7K9_9EURO</name>
<dbReference type="SUPFAM" id="SSF56601">
    <property type="entry name" value="beta-lactamase/transpeptidase-like"/>
    <property type="match status" value="1"/>
</dbReference>
<dbReference type="GO" id="GO:0015171">
    <property type="term" value="F:amino acid transmembrane transporter activity"/>
    <property type="evidence" value="ECO:0007669"/>
    <property type="project" value="TreeGrafter"/>
</dbReference>
<evidence type="ECO:0000256" key="4">
    <source>
        <dbReference type="ARBA" id="ARBA00022970"/>
    </source>
</evidence>
<feature type="transmembrane region" description="Helical" evidence="7">
    <location>
        <begin position="896"/>
        <end position="919"/>
    </location>
</feature>
<dbReference type="GO" id="GO:0016020">
    <property type="term" value="C:membrane"/>
    <property type="evidence" value="ECO:0007669"/>
    <property type="project" value="UniProtKB-SubCell"/>
</dbReference>
<feature type="transmembrane region" description="Helical" evidence="7">
    <location>
        <begin position="523"/>
        <end position="554"/>
    </location>
</feature>
<evidence type="ECO:0000259" key="9">
    <source>
        <dbReference type="Pfam" id="PF00324"/>
    </source>
</evidence>
<feature type="transmembrane region" description="Helical" evidence="7">
    <location>
        <begin position="776"/>
        <end position="801"/>
    </location>
</feature>
<feature type="transmembrane region" description="Helical" evidence="7">
    <location>
        <begin position="419"/>
        <end position="438"/>
    </location>
</feature>
<evidence type="ECO:0000256" key="1">
    <source>
        <dbReference type="ARBA" id="ARBA00004141"/>
    </source>
</evidence>
<feature type="transmembrane region" description="Helical" evidence="7">
    <location>
        <begin position="574"/>
        <end position="596"/>
    </location>
</feature>
<protein>
    <submittedName>
        <fullName evidence="10">Proline-specific permease</fullName>
    </submittedName>
</protein>
<dbReference type="InterPro" id="IPR001466">
    <property type="entry name" value="Beta-lactam-related"/>
</dbReference>
<keyword evidence="4" id="KW-0029">Amino-acid transport</keyword>
<keyword evidence="6 7" id="KW-0472">Membrane</keyword>
<dbReference type="Proteomes" id="UP000465221">
    <property type="component" value="Unassembled WGS sequence"/>
</dbReference>
<feature type="transmembrane region" description="Helical" evidence="7">
    <location>
        <begin position="723"/>
        <end position="742"/>
    </location>
</feature>
<dbReference type="InterPro" id="IPR004841">
    <property type="entry name" value="AA-permease/SLC12A_dom"/>
</dbReference>
<dbReference type="Gene3D" id="1.20.1740.10">
    <property type="entry name" value="Amino acid/polyamine transporter I"/>
    <property type="match status" value="1"/>
</dbReference>
<evidence type="ECO:0000256" key="3">
    <source>
        <dbReference type="ARBA" id="ARBA00022692"/>
    </source>
</evidence>
<reference evidence="10 11" key="1">
    <citation type="submission" date="2020-01" db="EMBL/GenBank/DDBJ databases">
        <title>Draft genome sequence of Aspergillus udagawae IFM 46972.</title>
        <authorList>
            <person name="Takahashi H."/>
            <person name="Yaguchi T."/>
        </authorList>
    </citation>
    <scope>NUCLEOTIDE SEQUENCE [LARGE SCALE GENOMIC DNA]</scope>
    <source>
        <strain evidence="10 11">IFM 46972</strain>
    </source>
</reference>
<comment type="subcellular location">
    <subcellularLocation>
        <location evidence="1">Membrane</location>
        <topology evidence="1">Multi-pass membrane protein</topology>
    </subcellularLocation>
</comment>
<dbReference type="PANTHER" id="PTHR43341">
    <property type="entry name" value="AMINO ACID PERMEASE"/>
    <property type="match status" value="1"/>
</dbReference>
<evidence type="ECO:0000259" key="8">
    <source>
        <dbReference type="Pfam" id="PF00144"/>
    </source>
</evidence>
<evidence type="ECO:0000256" key="6">
    <source>
        <dbReference type="ARBA" id="ARBA00023136"/>
    </source>
</evidence>
<comment type="caution">
    <text evidence="10">The sequence shown here is derived from an EMBL/GenBank/DDBJ whole genome shotgun (WGS) entry which is preliminary data.</text>
</comment>
<dbReference type="Gene3D" id="3.40.710.10">
    <property type="entry name" value="DD-peptidase/beta-lactamase superfamily"/>
    <property type="match status" value="1"/>
</dbReference>
<feature type="transmembrane region" description="Helical" evidence="7">
    <location>
        <begin position="854"/>
        <end position="875"/>
    </location>
</feature>
<feature type="transmembrane region" description="Helical" evidence="7">
    <location>
        <begin position="683"/>
        <end position="702"/>
    </location>
</feature>
<gene>
    <name evidence="10" type="ORF">IFM46972_09599</name>
</gene>
<proteinExistence type="predicted"/>
<dbReference type="InterPro" id="IPR050524">
    <property type="entry name" value="APC_YAT"/>
</dbReference>
<dbReference type="PANTHER" id="PTHR43341:SF18">
    <property type="entry name" value="AMINO ACID PERMEASE_ SLC12A DOMAIN-CONTAINING PROTEIN"/>
    <property type="match status" value="1"/>
</dbReference>
<keyword evidence="2" id="KW-0813">Transport</keyword>
<feature type="domain" description="Beta-lactamase-related" evidence="8">
    <location>
        <begin position="9"/>
        <end position="368"/>
    </location>
</feature>
<dbReference type="AlphaFoldDB" id="A0A8H3S7K9"/>
<dbReference type="InterPro" id="IPR012338">
    <property type="entry name" value="Beta-lactam/transpept-like"/>
</dbReference>
<evidence type="ECO:0000313" key="11">
    <source>
        <dbReference type="Proteomes" id="UP000465221"/>
    </source>
</evidence>
<evidence type="ECO:0000313" key="10">
    <source>
        <dbReference type="EMBL" id="GFF52700.1"/>
    </source>
</evidence>
<organism evidence="10 11">
    <name type="scientific">Aspergillus udagawae</name>
    <dbReference type="NCBI Taxonomy" id="91492"/>
    <lineage>
        <taxon>Eukaryota</taxon>
        <taxon>Fungi</taxon>
        <taxon>Dikarya</taxon>
        <taxon>Ascomycota</taxon>
        <taxon>Pezizomycotina</taxon>
        <taxon>Eurotiomycetes</taxon>
        <taxon>Eurotiomycetidae</taxon>
        <taxon>Eurotiales</taxon>
        <taxon>Aspergillaceae</taxon>
        <taxon>Aspergillus</taxon>
        <taxon>Aspergillus subgen. Fumigati</taxon>
    </lineage>
</organism>
<dbReference type="FunFam" id="1.20.1740.10:FF:000006">
    <property type="entry name" value="General amino acid permease"/>
    <property type="match status" value="1"/>
</dbReference>
<dbReference type="Pfam" id="PF00324">
    <property type="entry name" value="AA_permease"/>
    <property type="match status" value="1"/>
</dbReference>
<feature type="transmembrane region" description="Helical" evidence="7">
    <location>
        <begin position="634"/>
        <end position="653"/>
    </location>
</feature>
<evidence type="ECO:0000256" key="2">
    <source>
        <dbReference type="ARBA" id="ARBA00022448"/>
    </source>
</evidence>
<keyword evidence="3 7" id="KW-0812">Transmembrane</keyword>
<feature type="transmembrane region" description="Helical" evidence="7">
    <location>
        <begin position="602"/>
        <end position="622"/>
    </location>
</feature>
<feature type="transmembrane region" description="Helical" evidence="7">
    <location>
        <begin position="821"/>
        <end position="842"/>
    </location>
</feature>
<dbReference type="Pfam" id="PF00144">
    <property type="entry name" value="Beta-lactamase"/>
    <property type="match status" value="1"/>
</dbReference>
<feature type="transmembrane region" description="Helical" evidence="7">
    <location>
        <begin position="931"/>
        <end position="948"/>
    </location>
</feature>
<accession>A0A8H3S7K9</accession>